<name>A0AAI9MW10_PROST</name>
<dbReference type="InterPro" id="IPR016148">
    <property type="entry name" value="Pili_assmbl_chaperone_C"/>
</dbReference>
<proteinExistence type="inferred from homology"/>
<keyword evidence="3 6" id="KW-0732">Signal</keyword>
<evidence type="ECO:0000256" key="4">
    <source>
        <dbReference type="ARBA" id="ARBA00022764"/>
    </source>
</evidence>
<accession>A0AAI9MW10</accession>
<evidence type="ECO:0000256" key="1">
    <source>
        <dbReference type="ARBA" id="ARBA00004418"/>
    </source>
</evidence>
<evidence type="ECO:0000256" key="6">
    <source>
        <dbReference type="SAM" id="SignalP"/>
    </source>
</evidence>
<gene>
    <name evidence="9" type="ORF">JRA39_001669</name>
</gene>
<protein>
    <submittedName>
        <fullName evidence="9">Molecular chaperone</fullName>
    </submittedName>
</protein>
<dbReference type="AlphaFoldDB" id="A0AAI9MW10"/>
<sequence length="223" mass="26004">MKKIVLLLLLLSFHAYAGVIINGTRFIYKENERELSLSMENPEEKTTYLIQSWIEKESQRSNDFIITPPLFKLKPLSLNKLRIINVKPSNHEDRETLYWLHIKSLPALHENRENTLQIIVKSSFKLFYRPESLTENSEAAFKKINFHYQNQRLIAKNPTGYYITLRELRLNDTEIPEPGMIAPFSQLSWKVPSSKTNTVFWSALNDYGGKTQLTSQVLSINDE</sequence>
<feature type="signal peptide" evidence="6">
    <location>
        <begin position="1"/>
        <end position="17"/>
    </location>
</feature>
<dbReference type="InterPro" id="IPR016147">
    <property type="entry name" value="Pili_assmbl_chaperone_N"/>
</dbReference>
<reference evidence="9" key="1">
    <citation type="submission" date="2024-02" db="EMBL/GenBank/DDBJ databases">
        <authorList>
            <consortium name="Clinical and Environmental Microbiology Branch: Whole genome sequencing antimicrobial resistance pathogens in the healthcare setting"/>
        </authorList>
    </citation>
    <scope>NUCLEOTIDE SEQUENCE</scope>
    <source>
        <strain evidence="9">2020GO-00142</strain>
    </source>
</reference>
<comment type="similarity">
    <text evidence="2">Belongs to the periplasmic pilus chaperone family.</text>
</comment>
<evidence type="ECO:0000313" key="9">
    <source>
        <dbReference type="EMBL" id="EMP9432630.1"/>
    </source>
</evidence>
<dbReference type="GO" id="GO:0071555">
    <property type="term" value="P:cell wall organization"/>
    <property type="evidence" value="ECO:0007669"/>
    <property type="project" value="InterPro"/>
</dbReference>
<comment type="subcellular location">
    <subcellularLocation>
        <location evidence="1">Periplasm</location>
    </subcellularLocation>
</comment>
<dbReference type="Pfam" id="PF00345">
    <property type="entry name" value="PapD_N"/>
    <property type="match status" value="1"/>
</dbReference>
<dbReference type="SUPFAM" id="SSF49584">
    <property type="entry name" value="Periplasmic chaperone C-domain"/>
    <property type="match status" value="1"/>
</dbReference>
<dbReference type="Pfam" id="PF02753">
    <property type="entry name" value="PapD_C"/>
    <property type="match status" value="1"/>
</dbReference>
<feature type="chain" id="PRO_5043281471" evidence="6">
    <location>
        <begin position="18"/>
        <end position="223"/>
    </location>
</feature>
<dbReference type="GO" id="GO:0030288">
    <property type="term" value="C:outer membrane-bounded periplasmic space"/>
    <property type="evidence" value="ECO:0007669"/>
    <property type="project" value="InterPro"/>
</dbReference>
<dbReference type="EMBL" id="AAZDVE040000009">
    <property type="protein sequence ID" value="EMP9432630.1"/>
    <property type="molecule type" value="Genomic_DNA"/>
</dbReference>
<organism evidence="9">
    <name type="scientific">Providencia stuartii</name>
    <dbReference type="NCBI Taxonomy" id="588"/>
    <lineage>
        <taxon>Bacteria</taxon>
        <taxon>Pseudomonadati</taxon>
        <taxon>Pseudomonadota</taxon>
        <taxon>Gammaproteobacteria</taxon>
        <taxon>Enterobacterales</taxon>
        <taxon>Morganellaceae</taxon>
        <taxon>Providencia</taxon>
    </lineage>
</organism>
<dbReference type="InterPro" id="IPR013783">
    <property type="entry name" value="Ig-like_fold"/>
</dbReference>
<evidence type="ECO:0000259" key="8">
    <source>
        <dbReference type="Pfam" id="PF02753"/>
    </source>
</evidence>
<evidence type="ECO:0000259" key="7">
    <source>
        <dbReference type="Pfam" id="PF00345"/>
    </source>
</evidence>
<dbReference type="SUPFAM" id="SSF49354">
    <property type="entry name" value="PapD-like"/>
    <property type="match status" value="1"/>
</dbReference>
<dbReference type="PRINTS" id="PR00969">
    <property type="entry name" value="CHAPERONPILI"/>
</dbReference>
<comment type="caution">
    <text evidence="9">The sequence shown here is derived from an EMBL/GenBank/DDBJ whole genome shotgun (WGS) entry which is preliminary data.</text>
</comment>
<evidence type="ECO:0000256" key="2">
    <source>
        <dbReference type="ARBA" id="ARBA00007399"/>
    </source>
</evidence>
<dbReference type="InterPro" id="IPR036316">
    <property type="entry name" value="Pili_assmbl_chap_C_dom_sf"/>
</dbReference>
<keyword evidence="5" id="KW-0143">Chaperone</keyword>
<evidence type="ECO:0000256" key="3">
    <source>
        <dbReference type="ARBA" id="ARBA00022729"/>
    </source>
</evidence>
<dbReference type="RefSeq" id="WP_154624104.1">
    <property type="nucleotide sequence ID" value="NZ_CP119540.1"/>
</dbReference>
<dbReference type="InterPro" id="IPR001829">
    <property type="entry name" value="Pili_assmbl_chaperone_bac"/>
</dbReference>
<feature type="domain" description="Pili assembly chaperone N-terminal" evidence="7">
    <location>
        <begin position="18"/>
        <end position="133"/>
    </location>
</feature>
<dbReference type="PANTHER" id="PTHR30251">
    <property type="entry name" value="PILUS ASSEMBLY CHAPERONE"/>
    <property type="match status" value="1"/>
</dbReference>
<feature type="domain" description="Pili assembly chaperone C-terminal" evidence="8">
    <location>
        <begin position="156"/>
        <end position="211"/>
    </location>
</feature>
<dbReference type="Gene3D" id="2.60.40.10">
    <property type="entry name" value="Immunoglobulins"/>
    <property type="match status" value="2"/>
</dbReference>
<dbReference type="PANTHER" id="PTHR30251:SF6">
    <property type="entry name" value="FIMBRIAL CHAPERONE YFCS-RELATED"/>
    <property type="match status" value="1"/>
</dbReference>
<evidence type="ECO:0000256" key="5">
    <source>
        <dbReference type="ARBA" id="ARBA00023186"/>
    </source>
</evidence>
<dbReference type="InterPro" id="IPR050643">
    <property type="entry name" value="Periplasmic_pilus_chap"/>
</dbReference>
<keyword evidence="4" id="KW-0574">Periplasm</keyword>
<dbReference type="InterPro" id="IPR008962">
    <property type="entry name" value="PapD-like_sf"/>
</dbReference>